<dbReference type="InterPro" id="IPR002076">
    <property type="entry name" value="ELO_fam"/>
</dbReference>
<dbReference type="PANTHER" id="PTHR11157:SF169">
    <property type="entry name" value="ELONGATION OF FATTY ACIDS PROTEIN"/>
    <property type="match status" value="1"/>
</dbReference>
<feature type="transmembrane region" description="Helical" evidence="10">
    <location>
        <begin position="171"/>
        <end position="191"/>
    </location>
</feature>
<sequence length="278" mass="31956">MDAAFGLFNSTFTEVSPPLQKALTDPLILIGTSSYLLLAPLLRRSPLVDTRKGAYKRCMIAYNTLMAVYSLGCFLVTTTALGWDYGYGGWLRALTGDQVVELYSNTCPSPVWESTLFVWAAKSFYYSKYVEYLDTAWLVLKGKPVSFLQTFHHFGAPWDVYLGLALKNEGLWIFMFLNAFIHTLMYTYYGLTAAGYRIPFKPLMTIMQLFQFCCGFTIVWEYIYIPCFRADQGMVFSWAFNYFYVGTVLLLFMHFFYMDNFQTRPRASTGTAKKKKAI</sequence>
<evidence type="ECO:0000256" key="3">
    <source>
        <dbReference type="ARBA" id="ARBA00022679"/>
    </source>
</evidence>
<keyword evidence="5 10" id="KW-0276">Fatty acid metabolism</keyword>
<dbReference type="GO" id="GO:0034626">
    <property type="term" value="P:fatty acid elongation, polyunsaturated fatty acid"/>
    <property type="evidence" value="ECO:0007669"/>
    <property type="project" value="TreeGrafter"/>
</dbReference>
<dbReference type="AlphaFoldDB" id="A0A7S0EZH2"/>
<evidence type="ECO:0000256" key="8">
    <source>
        <dbReference type="ARBA" id="ARBA00023136"/>
    </source>
</evidence>
<gene>
    <name evidence="11" type="ORF">PANT1444_LOCUS15214</name>
</gene>
<dbReference type="PANTHER" id="PTHR11157">
    <property type="entry name" value="FATTY ACID ACYL TRANSFERASE-RELATED"/>
    <property type="match status" value="1"/>
</dbReference>
<name>A0A7S0EZH2_9EUKA</name>
<dbReference type="GO" id="GO:0030148">
    <property type="term" value="P:sphingolipid biosynthetic process"/>
    <property type="evidence" value="ECO:0007669"/>
    <property type="project" value="TreeGrafter"/>
</dbReference>
<evidence type="ECO:0000256" key="1">
    <source>
        <dbReference type="ARBA" id="ARBA00004141"/>
    </source>
</evidence>
<keyword evidence="9 10" id="KW-0275">Fatty acid biosynthesis</keyword>
<comment type="catalytic activity">
    <reaction evidence="10">
        <text>an acyl-CoA + malonyl-CoA + H(+) = a 3-oxoacyl-CoA + CO2 + CoA</text>
        <dbReference type="Rhea" id="RHEA:50252"/>
        <dbReference type="ChEBI" id="CHEBI:15378"/>
        <dbReference type="ChEBI" id="CHEBI:16526"/>
        <dbReference type="ChEBI" id="CHEBI:57287"/>
        <dbReference type="ChEBI" id="CHEBI:57384"/>
        <dbReference type="ChEBI" id="CHEBI:58342"/>
        <dbReference type="ChEBI" id="CHEBI:90726"/>
    </reaction>
    <physiologicalReaction direction="left-to-right" evidence="10">
        <dbReference type="Rhea" id="RHEA:50253"/>
    </physiologicalReaction>
</comment>
<evidence type="ECO:0000256" key="5">
    <source>
        <dbReference type="ARBA" id="ARBA00022832"/>
    </source>
</evidence>
<dbReference type="EC" id="2.3.1.-" evidence="10"/>
<dbReference type="Pfam" id="PF01151">
    <property type="entry name" value="ELO"/>
    <property type="match status" value="1"/>
</dbReference>
<dbReference type="GO" id="GO:0034625">
    <property type="term" value="P:fatty acid elongation, monounsaturated fatty acid"/>
    <property type="evidence" value="ECO:0007669"/>
    <property type="project" value="TreeGrafter"/>
</dbReference>
<evidence type="ECO:0000313" key="11">
    <source>
        <dbReference type="EMBL" id="CAD8499206.1"/>
    </source>
</evidence>
<protein>
    <recommendedName>
        <fullName evidence="10">Elongation of fatty acids protein</fullName>
        <ecNumber evidence="10">2.3.1.-</ecNumber>
    </recommendedName>
</protein>
<feature type="transmembrane region" description="Helical" evidence="10">
    <location>
        <begin position="62"/>
        <end position="83"/>
    </location>
</feature>
<evidence type="ECO:0000256" key="6">
    <source>
        <dbReference type="ARBA" id="ARBA00022989"/>
    </source>
</evidence>
<accession>A0A7S0EZH2</accession>
<organism evidence="11">
    <name type="scientific">Phaeocystis antarctica</name>
    <dbReference type="NCBI Taxonomy" id="33657"/>
    <lineage>
        <taxon>Eukaryota</taxon>
        <taxon>Haptista</taxon>
        <taxon>Haptophyta</taxon>
        <taxon>Prymnesiophyceae</taxon>
        <taxon>Phaeocystales</taxon>
        <taxon>Phaeocystaceae</taxon>
        <taxon>Phaeocystis</taxon>
    </lineage>
</organism>
<evidence type="ECO:0000256" key="4">
    <source>
        <dbReference type="ARBA" id="ARBA00022692"/>
    </source>
</evidence>
<evidence type="ECO:0000256" key="10">
    <source>
        <dbReference type="RuleBase" id="RU361115"/>
    </source>
</evidence>
<evidence type="ECO:0000256" key="9">
    <source>
        <dbReference type="ARBA" id="ARBA00023160"/>
    </source>
</evidence>
<dbReference type="EMBL" id="HBEP01026758">
    <property type="protein sequence ID" value="CAD8499206.1"/>
    <property type="molecule type" value="Transcribed_RNA"/>
</dbReference>
<feature type="transmembrane region" description="Helical" evidence="10">
    <location>
        <begin position="203"/>
        <end position="223"/>
    </location>
</feature>
<feature type="transmembrane region" description="Helical" evidence="10">
    <location>
        <begin position="235"/>
        <end position="257"/>
    </location>
</feature>
<proteinExistence type="inferred from homology"/>
<feature type="transmembrane region" description="Helical" evidence="10">
    <location>
        <begin position="26"/>
        <end position="42"/>
    </location>
</feature>
<dbReference type="GO" id="GO:0042761">
    <property type="term" value="P:very long-chain fatty acid biosynthetic process"/>
    <property type="evidence" value="ECO:0007669"/>
    <property type="project" value="TreeGrafter"/>
</dbReference>
<keyword evidence="2 10" id="KW-0444">Lipid biosynthesis</keyword>
<keyword evidence="3 10" id="KW-0808">Transferase</keyword>
<keyword evidence="7 10" id="KW-0443">Lipid metabolism</keyword>
<keyword evidence="8 10" id="KW-0472">Membrane</keyword>
<evidence type="ECO:0000256" key="2">
    <source>
        <dbReference type="ARBA" id="ARBA00022516"/>
    </source>
</evidence>
<evidence type="ECO:0000256" key="7">
    <source>
        <dbReference type="ARBA" id="ARBA00023098"/>
    </source>
</evidence>
<reference evidence="11" key="1">
    <citation type="submission" date="2021-01" db="EMBL/GenBank/DDBJ databases">
        <authorList>
            <person name="Corre E."/>
            <person name="Pelletier E."/>
            <person name="Niang G."/>
            <person name="Scheremetjew M."/>
            <person name="Finn R."/>
            <person name="Kale V."/>
            <person name="Holt S."/>
            <person name="Cochrane G."/>
            <person name="Meng A."/>
            <person name="Brown T."/>
            <person name="Cohen L."/>
        </authorList>
    </citation>
    <scope>NUCLEOTIDE SEQUENCE</scope>
    <source>
        <strain evidence="11">CCMP1374</strain>
    </source>
</reference>
<keyword evidence="6 10" id="KW-1133">Transmembrane helix</keyword>
<keyword evidence="4 10" id="KW-0812">Transmembrane</keyword>
<dbReference type="GO" id="GO:0005789">
    <property type="term" value="C:endoplasmic reticulum membrane"/>
    <property type="evidence" value="ECO:0007669"/>
    <property type="project" value="TreeGrafter"/>
</dbReference>
<comment type="similarity">
    <text evidence="10">Belongs to the ELO family.</text>
</comment>
<comment type="subcellular location">
    <subcellularLocation>
        <location evidence="1">Membrane</location>
        <topology evidence="1">Multi-pass membrane protein</topology>
    </subcellularLocation>
</comment>
<dbReference type="GO" id="GO:0019367">
    <property type="term" value="P:fatty acid elongation, saturated fatty acid"/>
    <property type="evidence" value="ECO:0007669"/>
    <property type="project" value="TreeGrafter"/>
</dbReference>
<dbReference type="GO" id="GO:0009922">
    <property type="term" value="F:fatty acid elongase activity"/>
    <property type="evidence" value="ECO:0007669"/>
    <property type="project" value="InterPro"/>
</dbReference>